<protein>
    <submittedName>
        <fullName evidence="1">Uncharacterized protein</fullName>
    </submittedName>
</protein>
<dbReference type="Proteomes" id="UP001205506">
    <property type="component" value="Unassembled WGS sequence"/>
</dbReference>
<evidence type="ECO:0000313" key="1">
    <source>
        <dbReference type="EMBL" id="MCP9549904.1"/>
    </source>
</evidence>
<comment type="caution">
    <text evidence="1">The sequence shown here is derived from an EMBL/GenBank/DDBJ whole genome shotgun (WGS) entry which is preliminary data.</text>
</comment>
<dbReference type="EMBL" id="JANDWU010000019">
    <property type="protein sequence ID" value="MCP9549904.1"/>
    <property type="molecule type" value="Genomic_DNA"/>
</dbReference>
<gene>
    <name evidence="1" type="ORF">NNC68_10525</name>
</gene>
<evidence type="ECO:0000313" key="2">
    <source>
        <dbReference type="Proteomes" id="UP001205506"/>
    </source>
</evidence>
<reference evidence="1" key="1">
    <citation type="submission" date="2022-07" db="EMBL/GenBank/DDBJ databases">
        <title>Prevotella copri.</title>
        <authorList>
            <person name="Yang C."/>
        </authorList>
    </citation>
    <scope>NUCLEOTIDE SEQUENCE</scope>
    <source>
        <strain evidence="1">HF1805</strain>
    </source>
</reference>
<name>A0AAW5IDL3_9BACT</name>
<accession>A0AAW5IDL3</accession>
<dbReference type="AlphaFoldDB" id="A0AAW5IDL3"/>
<organism evidence="1 2">
    <name type="scientific">Segatella copri</name>
    <dbReference type="NCBI Taxonomy" id="165179"/>
    <lineage>
        <taxon>Bacteria</taxon>
        <taxon>Pseudomonadati</taxon>
        <taxon>Bacteroidota</taxon>
        <taxon>Bacteroidia</taxon>
        <taxon>Bacteroidales</taxon>
        <taxon>Prevotellaceae</taxon>
        <taxon>Segatella</taxon>
    </lineage>
</organism>
<proteinExistence type="predicted"/>
<sequence>MQFLDAIGLAYFWEKIKASFVNTKGASVINTDDDNSGLSVNNRGSATTTLTPSGFVSYNTIGDETDMVARLQYGDLLLSKIHLKSGTSSQILIADGSTKTINAANGICGLDANGRIPLAQLGNLDTSLFKLVTSLPSSGESNKIYIVKDGSDANDVYQEYYYTNGAWEKIGTHAVKVDLTPYAKKTEAVKNVVFRGVESDGSQTSDTASRNLVYTLGDGSVKVADVPLAEPRTTGGRPYPGQNGFMRASDKAKLDGIADGANNYTLPTASASVLGGILIGYGTSGRNYAVLLDGSGKAYVNVPWTDTNTTYDLSPYAKKMETVDFSSIRLDKRAIANTPQGLIQKQIILFNTLGDNVKSVEIVLEEAASNMSGLMSIRDKNKLDYIADGATADSAISISVIDALN</sequence>
<dbReference type="RefSeq" id="WP_254970940.1">
    <property type="nucleotide sequence ID" value="NZ_JANDWU010000019.1"/>
</dbReference>